<evidence type="ECO:0000313" key="2">
    <source>
        <dbReference type="WBParaSite" id="MCU_005623-RA"/>
    </source>
</evidence>
<evidence type="ECO:0000256" key="1">
    <source>
        <dbReference type="SAM" id="MobiDB-lite"/>
    </source>
</evidence>
<dbReference type="AlphaFoldDB" id="A0A5K3F5K4"/>
<dbReference type="WBParaSite" id="MCU_005623-RA">
    <property type="protein sequence ID" value="MCU_005623-RA"/>
    <property type="gene ID" value="MCU_005623"/>
</dbReference>
<accession>A0A5K3F5K4</accession>
<feature type="compositionally biased region" description="Basic and acidic residues" evidence="1">
    <location>
        <begin position="61"/>
        <end position="72"/>
    </location>
</feature>
<name>A0A5K3F5K4_MESCO</name>
<proteinExistence type="predicted"/>
<feature type="region of interest" description="Disordered" evidence="1">
    <location>
        <begin position="49"/>
        <end position="72"/>
    </location>
</feature>
<organism evidence="2">
    <name type="scientific">Mesocestoides corti</name>
    <name type="common">Flatworm</name>
    <dbReference type="NCBI Taxonomy" id="53468"/>
    <lineage>
        <taxon>Eukaryota</taxon>
        <taxon>Metazoa</taxon>
        <taxon>Spiralia</taxon>
        <taxon>Lophotrochozoa</taxon>
        <taxon>Platyhelminthes</taxon>
        <taxon>Cestoda</taxon>
        <taxon>Eucestoda</taxon>
        <taxon>Cyclophyllidea</taxon>
        <taxon>Mesocestoididae</taxon>
        <taxon>Mesocestoides</taxon>
    </lineage>
</organism>
<feature type="compositionally biased region" description="Polar residues" evidence="1">
    <location>
        <begin position="49"/>
        <end position="60"/>
    </location>
</feature>
<reference evidence="2" key="1">
    <citation type="submission" date="2019-11" db="UniProtKB">
        <authorList>
            <consortium name="WormBaseParasite"/>
        </authorList>
    </citation>
    <scope>IDENTIFICATION</scope>
</reference>
<protein>
    <submittedName>
        <fullName evidence="2">Uncharacterized protein</fullName>
    </submittedName>
</protein>
<sequence>MHVEKLCGQKVRNHTVRLQAGFGRRASGLISGRLTSRWRLNETSSQTASRSAVYVNTEQPGKQHDPRSGTEVSRDQLIEKATVAQTSKILSEVNCGVLQPLSSAVFSAKRQASGLPTSVSCDSSKVVVTAHPGRRVRWSKRYTVTGAKISLDT</sequence>